<proteinExistence type="inferred from homology"/>
<dbReference type="GO" id="GO:0005634">
    <property type="term" value="C:nucleus"/>
    <property type="evidence" value="ECO:0007669"/>
    <property type="project" value="UniProtKB-SubCell"/>
</dbReference>
<evidence type="ECO:0000256" key="29">
    <source>
        <dbReference type="ARBA" id="ARBA00064218"/>
    </source>
</evidence>
<dbReference type="Gene3D" id="1.20.58.900">
    <property type="match status" value="1"/>
</dbReference>
<keyword evidence="17" id="KW-0862">Zinc</keyword>
<dbReference type="Pfam" id="PF01363">
    <property type="entry name" value="FYVE"/>
    <property type="match status" value="1"/>
</dbReference>
<evidence type="ECO:0000256" key="26">
    <source>
        <dbReference type="ARBA" id="ARBA00023268"/>
    </source>
</evidence>
<dbReference type="GO" id="GO:0016787">
    <property type="term" value="F:hydrolase activity"/>
    <property type="evidence" value="ECO:0007669"/>
    <property type="project" value="UniProtKB-KW"/>
</dbReference>
<dbReference type="Proteomes" id="UP000297703">
    <property type="component" value="Unassembled WGS sequence"/>
</dbReference>
<evidence type="ECO:0000256" key="25">
    <source>
        <dbReference type="ARBA" id="ARBA00023242"/>
    </source>
</evidence>
<name>A0A4D9EMK2_9SAUR</name>
<evidence type="ECO:0000256" key="33">
    <source>
        <dbReference type="SAM" id="MobiDB-lite"/>
    </source>
</evidence>
<evidence type="ECO:0000256" key="19">
    <source>
        <dbReference type="ARBA" id="ARBA00023004"/>
    </source>
</evidence>
<evidence type="ECO:0000256" key="1">
    <source>
        <dbReference type="ARBA" id="ARBA00001966"/>
    </source>
</evidence>
<comment type="subcellular location">
    <subcellularLocation>
        <location evidence="3">Mitochondrion</location>
    </subcellularLocation>
    <subcellularLocation>
        <location evidence="2">Nucleus</location>
    </subcellularLocation>
</comment>
<evidence type="ECO:0000256" key="27">
    <source>
        <dbReference type="ARBA" id="ARBA00032548"/>
    </source>
</evidence>
<evidence type="ECO:0000256" key="32">
    <source>
        <dbReference type="SAM" id="Coils"/>
    </source>
</evidence>
<evidence type="ECO:0000259" key="35">
    <source>
        <dbReference type="PROSITE" id="PS50826"/>
    </source>
</evidence>
<keyword evidence="19" id="KW-0408">Iron</keyword>
<evidence type="ECO:0000256" key="7">
    <source>
        <dbReference type="ARBA" id="ARBA00022485"/>
    </source>
</evidence>
<dbReference type="PANTHER" id="PTHR45956:SF3">
    <property type="entry name" value="RUN AND FYVE DOMAIN-CONTAINING PROTEIN 2"/>
    <property type="match status" value="1"/>
</dbReference>
<dbReference type="InterPro" id="IPR041679">
    <property type="entry name" value="DNA2/NAM7-like_C"/>
</dbReference>
<dbReference type="SUPFAM" id="SSF57903">
    <property type="entry name" value="FYVE/PHD zinc finger"/>
    <property type="match status" value="1"/>
</dbReference>
<evidence type="ECO:0000256" key="5">
    <source>
        <dbReference type="ARBA" id="ARBA00012551"/>
    </source>
</evidence>
<dbReference type="InterPro" id="IPR047335">
    <property type="entry name" value="RUFY1-3"/>
</dbReference>
<dbReference type="SMART" id="SM00593">
    <property type="entry name" value="RUN"/>
    <property type="match status" value="1"/>
</dbReference>
<dbReference type="InterPro" id="IPR048459">
    <property type="entry name" value="DNA2_Rift"/>
</dbReference>
<keyword evidence="22" id="KW-0238">DNA-binding</keyword>
<comment type="cofactor">
    <cofactor evidence="1">
        <name>[4Fe-4S] cluster</name>
        <dbReference type="ChEBI" id="CHEBI:49883"/>
    </cofactor>
</comment>
<dbReference type="Pfam" id="PF13087">
    <property type="entry name" value="AAA_12"/>
    <property type="match status" value="1"/>
</dbReference>
<dbReference type="InterPro" id="IPR026851">
    <property type="entry name" value="Dna2/JHS1_DEXXQ-box"/>
</dbReference>
<dbReference type="PANTHER" id="PTHR45956">
    <property type="entry name" value="RUN AND FYVE DOMAIN-CONTAINING PROTEIN 2-LIKE PROTEIN"/>
    <property type="match status" value="1"/>
</dbReference>
<feature type="compositionally biased region" description="Basic and acidic residues" evidence="33">
    <location>
        <begin position="1033"/>
        <end position="1055"/>
    </location>
</feature>
<evidence type="ECO:0000256" key="14">
    <source>
        <dbReference type="ARBA" id="ARBA00022771"/>
    </source>
</evidence>
<keyword evidence="7" id="KW-0004">4Fe-4S</keyword>
<evidence type="ECO:0000259" key="34">
    <source>
        <dbReference type="PROSITE" id="PS50178"/>
    </source>
</evidence>
<evidence type="ECO:0000256" key="31">
    <source>
        <dbReference type="PROSITE-ProRule" id="PRU00091"/>
    </source>
</evidence>
<evidence type="ECO:0000256" key="16">
    <source>
        <dbReference type="ARBA" id="ARBA00022806"/>
    </source>
</evidence>
<evidence type="ECO:0000256" key="18">
    <source>
        <dbReference type="ARBA" id="ARBA00022840"/>
    </source>
</evidence>
<comment type="similarity">
    <text evidence="4">Belongs to the DNA2/NAM7 helicase family.</text>
</comment>
<gene>
    <name evidence="36" type="ORF">DR999_PMT04939</name>
</gene>
<evidence type="ECO:0000256" key="15">
    <source>
        <dbReference type="ARBA" id="ARBA00022801"/>
    </source>
</evidence>
<keyword evidence="15" id="KW-0378">Hydrolase</keyword>
<comment type="catalytic activity">
    <reaction evidence="28">
        <text>ATP + H2O = ADP + phosphate + H(+)</text>
        <dbReference type="Rhea" id="RHEA:13065"/>
        <dbReference type="ChEBI" id="CHEBI:15377"/>
        <dbReference type="ChEBI" id="CHEBI:15378"/>
        <dbReference type="ChEBI" id="CHEBI:30616"/>
        <dbReference type="ChEBI" id="CHEBI:43474"/>
        <dbReference type="ChEBI" id="CHEBI:456216"/>
        <dbReference type="EC" id="3.6.4.12"/>
    </reaction>
</comment>
<feature type="region of interest" description="Disordered" evidence="33">
    <location>
        <begin position="1032"/>
        <end position="1055"/>
    </location>
</feature>
<keyword evidence="8" id="KW-0235">DNA replication</keyword>
<dbReference type="FunFam" id="1.20.58.900:FF:000001">
    <property type="entry name" value="RUN and FYVE domain containing 2"/>
    <property type="match status" value="1"/>
</dbReference>
<dbReference type="FunFam" id="1.20.5.170:FF:000030">
    <property type="entry name" value="RUN and FYVE domain-containing protein 2 isoform X1"/>
    <property type="match status" value="1"/>
</dbReference>
<dbReference type="OrthoDB" id="306218at2759"/>
<evidence type="ECO:0000256" key="17">
    <source>
        <dbReference type="ARBA" id="ARBA00022833"/>
    </source>
</evidence>
<evidence type="ECO:0000256" key="11">
    <source>
        <dbReference type="ARBA" id="ARBA00022741"/>
    </source>
</evidence>
<dbReference type="CDD" id="cd15759">
    <property type="entry name" value="FYVE_RUFY2"/>
    <property type="match status" value="1"/>
</dbReference>
<evidence type="ECO:0000256" key="2">
    <source>
        <dbReference type="ARBA" id="ARBA00004123"/>
    </source>
</evidence>
<dbReference type="GO" id="GO:0006260">
    <property type="term" value="P:DNA replication"/>
    <property type="evidence" value="ECO:0007669"/>
    <property type="project" value="UniProtKB-KW"/>
</dbReference>
<evidence type="ECO:0000256" key="13">
    <source>
        <dbReference type="ARBA" id="ARBA00022763"/>
    </source>
</evidence>
<dbReference type="InterPro" id="IPR004012">
    <property type="entry name" value="Run_dom"/>
</dbReference>
<keyword evidence="9" id="KW-0540">Nuclease</keyword>
<keyword evidence="37" id="KW-1185">Reference proteome</keyword>
<dbReference type="SMART" id="SM00064">
    <property type="entry name" value="FYVE"/>
    <property type="match status" value="1"/>
</dbReference>
<dbReference type="InterPro" id="IPR047187">
    <property type="entry name" value="SF1_C_Upf1"/>
</dbReference>
<dbReference type="Pfam" id="PF13086">
    <property type="entry name" value="AAA_11"/>
    <property type="match status" value="2"/>
</dbReference>
<dbReference type="GO" id="GO:0005524">
    <property type="term" value="F:ATP binding"/>
    <property type="evidence" value="ECO:0007669"/>
    <property type="project" value="UniProtKB-KW"/>
</dbReference>
<comment type="subunit">
    <text evidence="29">Interacts with BMX.</text>
</comment>
<dbReference type="GO" id="GO:0005739">
    <property type="term" value="C:mitochondrion"/>
    <property type="evidence" value="ECO:0007669"/>
    <property type="project" value="UniProtKB-SubCell"/>
</dbReference>
<dbReference type="Gene3D" id="3.30.40.10">
    <property type="entry name" value="Zinc/RING finger domain, C3HC4 (zinc finger)"/>
    <property type="match status" value="1"/>
</dbReference>
<dbReference type="InterPro" id="IPR013083">
    <property type="entry name" value="Znf_RING/FYVE/PHD"/>
</dbReference>
<keyword evidence="12" id="KW-0255">Endonuclease</keyword>
<evidence type="ECO:0000256" key="30">
    <source>
        <dbReference type="ARBA" id="ARBA00069101"/>
    </source>
</evidence>
<dbReference type="InterPro" id="IPR014808">
    <property type="entry name" value="DNA_replication_fac_Dna2_N"/>
</dbReference>
<dbReference type="InterPro" id="IPR037213">
    <property type="entry name" value="Run_dom_sf"/>
</dbReference>
<keyword evidence="26" id="KW-0511">Multifunctional enzyme</keyword>
<dbReference type="InterPro" id="IPR011011">
    <property type="entry name" value="Znf_FYVE_PHD"/>
</dbReference>
<dbReference type="InterPro" id="IPR047333">
    <property type="entry name" value="FYVE_RUFY2"/>
</dbReference>
<dbReference type="STRING" id="55544.A0A4D9EMK2"/>
<keyword evidence="14 31" id="KW-0863">Zinc-finger</keyword>
<dbReference type="Pfam" id="PF08696">
    <property type="entry name" value="Dna2"/>
    <property type="match status" value="1"/>
</dbReference>
<dbReference type="FunFam" id="3.40.50.300:FF:000721">
    <property type="entry name" value="DNA replication ATP-dependent helicase/nuclease DNA2"/>
    <property type="match status" value="1"/>
</dbReference>
<dbReference type="Pfam" id="PF21123">
    <property type="entry name" value="Dna2_Rift"/>
    <property type="match status" value="1"/>
</dbReference>
<evidence type="ECO:0000256" key="23">
    <source>
        <dbReference type="ARBA" id="ARBA00023128"/>
    </source>
</evidence>
<evidence type="ECO:0000256" key="10">
    <source>
        <dbReference type="ARBA" id="ARBA00022723"/>
    </source>
</evidence>
<dbReference type="GO" id="GO:0003677">
    <property type="term" value="F:DNA binding"/>
    <property type="evidence" value="ECO:0007669"/>
    <property type="project" value="UniProtKB-KW"/>
</dbReference>
<keyword evidence="25" id="KW-0539">Nucleus</keyword>
<keyword evidence="16" id="KW-0347">Helicase</keyword>
<dbReference type="InterPro" id="IPR041677">
    <property type="entry name" value="DNA2/NAM7_AAA_11"/>
</dbReference>
<dbReference type="Pfam" id="PF02759">
    <property type="entry name" value="RUN"/>
    <property type="match status" value="1"/>
</dbReference>
<dbReference type="PROSITE" id="PS50178">
    <property type="entry name" value="ZF_FYVE"/>
    <property type="match status" value="1"/>
</dbReference>
<dbReference type="EMBL" id="QXTE01000028">
    <property type="protein sequence ID" value="TFK11759.1"/>
    <property type="molecule type" value="Genomic_DNA"/>
</dbReference>
<dbReference type="FunFam" id="3.30.40.10:FF:000046">
    <property type="entry name" value="RUN and FYVE domain containing 2"/>
    <property type="match status" value="1"/>
</dbReference>
<keyword evidence="23" id="KW-0496">Mitochondrion</keyword>
<evidence type="ECO:0000256" key="6">
    <source>
        <dbReference type="ARBA" id="ARBA00021516"/>
    </source>
</evidence>
<dbReference type="GO" id="GO:0004519">
    <property type="term" value="F:endonuclease activity"/>
    <property type="evidence" value="ECO:0007669"/>
    <property type="project" value="UniProtKB-KW"/>
</dbReference>
<evidence type="ECO:0000256" key="22">
    <source>
        <dbReference type="ARBA" id="ARBA00023125"/>
    </source>
</evidence>
<dbReference type="SUPFAM" id="SSF140741">
    <property type="entry name" value="RUN domain-like"/>
    <property type="match status" value="1"/>
</dbReference>
<dbReference type="Gene3D" id="3.40.50.300">
    <property type="entry name" value="P-loop containing nucleotide triphosphate hydrolases"/>
    <property type="match status" value="2"/>
</dbReference>
<feature type="coiled-coil region" evidence="32">
    <location>
        <begin position="1358"/>
        <end position="1602"/>
    </location>
</feature>
<dbReference type="Gene3D" id="1.20.5.170">
    <property type="match status" value="1"/>
</dbReference>
<evidence type="ECO:0000256" key="12">
    <source>
        <dbReference type="ARBA" id="ARBA00022759"/>
    </source>
</evidence>
<dbReference type="GO" id="GO:0006281">
    <property type="term" value="P:DNA repair"/>
    <property type="evidence" value="ECO:0007669"/>
    <property type="project" value="UniProtKB-KW"/>
</dbReference>
<keyword evidence="13" id="KW-0227">DNA damage</keyword>
<comment type="caution">
    <text evidence="36">The sequence shown here is derived from an EMBL/GenBank/DDBJ whole genome shotgun (WGS) entry which is preliminary data.</text>
</comment>
<dbReference type="FunFam" id="3.40.50.300:FF:000915">
    <property type="entry name" value="DNA replication ATP-dependent helicase/nuclease DNA2"/>
    <property type="match status" value="1"/>
</dbReference>
<evidence type="ECO:0000256" key="24">
    <source>
        <dbReference type="ARBA" id="ARBA00023204"/>
    </source>
</evidence>
<dbReference type="SUPFAM" id="SSF52540">
    <property type="entry name" value="P-loop containing nucleoside triphosphate hydrolases"/>
    <property type="match status" value="1"/>
</dbReference>
<dbReference type="InterPro" id="IPR047332">
    <property type="entry name" value="RUN_RUFY2"/>
</dbReference>
<keyword evidence="21 32" id="KW-0175">Coiled coil</keyword>
<organism evidence="36 37">
    <name type="scientific">Platysternon megacephalum</name>
    <name type="common">big-headed turtle</name>
    <dbReference type="NCBI Taxonomy" id="55544"/>
    <lineage>
        <taxon>Eukaryota</taxon>
        <taxon>Metazoa</taxon>
        <taxon>Chordata</taxon>
        <taxon>Craniata</taxon>
        <taxon>Vertebrata</taxon>
        <taxon>Euteleostomi</taxon>
        <taxon>Archelosauria</taxon>
        <taxon>Testudinata</taxon>
        <taxon>Testudines</taxon>
        <taxon>Cryptodira</taxon>
        <taxon>Durocryptodira</taxon>
        <taxon>Testudinoidea</taxon>
        <taxon>Platysternidae</taxon>
        <taxon>Platysternon</taxon>
    </lineage>
</organism>
<evidence type="ECO:0000256" key="21">
    <source>
        <dbReference type="ARBA" id="ARBA00023054"/>
    </source>
</evidence>
<dbReference type="CDD" id="cd17695">
    <property type="entry name" value="RUN_RUFY2"/>
    <property type="match status" value="1"/>
</dbReference>
<evidence type="ECO:0000256" key="3">
    <source>
        <dbReference type="ARBA" id="ARBA00004173"/>
    </source>
</evidence>
<reference evidence="36 37" key="2">
    <citation type="submission" date="2019-04" db="EMBL/GenBank/DDBJ databases">
        <title>The genome sequence of big-headed turtle.</title>
        <authorList>
            <person name="Gong S."/>
        </authorList>
    </citation>
    <scope>NUCLEOTIDE SEQUENCE [LARGE SCALE GENOMIC DNA]</scope>
    <source>
        <strain evidence="36">DO16091913</strain>
        <tissue evidence="36">Muscle</tissue>
    </source>
</reference>
<feature type="domain" description="RUN" evidence="35">
    <location>
        <begin position="1104"/>
        <end position="1236"/>
    </location>
</feature>
<keyword evidence="20" id="KW-0411">Iron-sulfur</keyword>
<evidence type="ECO:0000256" key="28">
    <source>
        <dbReference type="ARBA" id="ARBA00047995"/>
    </source>
</evidence>
<dbReference type="CDD" id="cd18808">
    <property type="entry name" value="SF1_C_Upf1"/>
    <property type="match status" value="1"/>
</dbReference>
<dbReference type="CDD" id="cd18041">
    <property type="entry name" value="DEXXQc_DNA2"/>
    <property type="match status" value="1"/>
</dbReference>
<evidence type="ECO:0000256" key="9">
    <source>
        <dbReference type="ARBA" id="ARBA00022722"/>
    </source>
</evidence>
<dbReference type="GO" id="GO:0051539">
    <property type="term" value="F:4 iron, 4 sulfur cluster binding"/>
    <property type="evidence" value="ECO:0007669"/>
    <property type="project" value="UniProtKB-KW"/>
</dbReference>
<dbReference type="GO" id="GO:0017116">
    <property type="term" value="F:single-stranded DNA helicase activity"/>
    <property type="evidence" value="ECO:0007669"/>
    <property type="project" value="InterPro"/>
</dbReference>
<keyword evidence="11" id="KW-0547">Nucleotide-binding</keyword>
<dbReference type="InterPro" id="IPR000306">
    <property type="entry name" value="Znf_FYVE"/>
</dbReference>
<sequence length="1673" mass="190670">MELGREEQRLLEELMEKSVCEELAPLESFQKRAVDFCDTILSKGLNNRYCVLRINIVQKNEDGPEKHLTITASQSLEDTELCILRNDWYSVPVVPGDIIHLEGDCHSGTWIINRDSGYLILYPDLLLSGTTVSNSIRCMRKAVLSEKFRSCQSSSRQMLIGTILHETFQQGVTNNFAHEKLQELAFRTVHGLKYLKEMYYLNLKQEEIMQDIEEYLPSISKWAEDFMHKPSQANHNKMQLKLPSEGKIEDLSCNIEVTDFLDIEENIWSPRFGLKGKIDVTVGVKIHRKSGMQYKIMPLELKTGKESNSIEHRSQVVLYTVLNQERRVDPEAGFLLYLKTGNMYPVSGNRMDRRELLKLRNQLAFHLFHSMCKSALGNKQTQLASLPPVIDDSRACKYCSQMHNCFLYSRAVEQQMDNVLIPPAVVPLIEKETQHLKLSHLQYFSLWYLMLTLESQCGEGKKGRKNIWLMPASEREKAGDCIGNMIRVEHVQEASEGQYLHYFQRKNGTMPGTNLLVGDRVVVSGEKTLLGLSAGYVKEVNVTQISCLLDRNLSKLPKDTIFRLDHEEGISGIDAPLRNLSKLMENSSASEKLRNLIIDFHKPQFIQHLSSVLPPEAKETVANILKGLNKPQKQAMKQVLLSKDYTLIVGMPGTGKTTTICALVRILYACGFSVLLTSFTHTAVDNILLKLARFKVGFLRLGRAQKVHPDIRKFTEEEICRSKSIKSITHLEELYNNQPVVATTCMGVNHPIFARKLFDFCIVDEASQISQPICLGPLFYSHRFVLVGDHQQLPPLVHNTEARDLGMSESLFKRLEQNKNAVVQLTVQYRMNSKIMSLSNKLVYEGKLECGSEKVSKATVILPNLKNLNLELELFADSSETWLKETLEPNNPVCFLNTEKVPAPEQAEKGGVSNMTEAKLVLFLTSFFIKAGCKASDIGIVSPYRHQLKIITDLMTSSCISTVEVNTVDKYQGRDKSIIIVSFVRNNNDGNVVPPPLQHLLYSLLGPGAAGHRALSAKLGWAERGRSSCRRGRSADCDGGVEEKEPAKSWSRARETRARDKLAASVAMAVKDPTAVERANLLNMAKLSIKGLIESALSFGRTLDSDYPPLQQFFVVMEHCLKHGLKVRKSFLSYNKTIWGPLELVEKLYPEAEEIAASVRDLPGLKTPLGRARAWLRLALMQKKMADYLRCLIIQRDLLSEFYEYHALMMEEEGAVIVGLLVGLNVIDANLCVKGEDLDSQVGVIDFSMYLKNEDDIGSKERNVQIAAILDQKNYVEELNRQLNSTVSSLHTRVDSLEKSNTKLIEELAIAKNNIIKLQEENHQLRSENTLILMKTQHHLEVTKVDVEAELQTYRHSRQGLDEMYNEARRQLREESQLRQDIENELMVQVSMKHEIELAMKLLEKDIHEKQDTLIGLRQQLDEVKAINIEMYQKLQVSEDAMKEKNEIIGRLEDKTNQITATMKQLEQRLQQAEKSQVEAENEDKKFKQECMSKSENLQKEISRKEKQLVQLETDLKIEKEWRQTLEDDLQKEKETLSHLRVETQQIICLKKEFLKLQDKNRQLKKICHDQEEALQELACKLSESKLKIEDIKEANKALQGQVWLKDKEATHCKLCEKEFSLSKRKHHCRNCGEIFCNACSDNELPLPSSPKPVRVCDSCHAFLIQRCSSNMP</sequence>
<dbReference type="GO" id="GO:0008270">
    <property type="term" value="F:zinc ion binding"/>
    <property type="evidence" value="ECO:0007669"/>
    <property type="project" value="UniProtKB-KW"/>
</dbReference>
<evidence type="ECO:0000256" key="20">
    <source>
        <dbReference type="ARBA" id="ARBA00023014"/>
    </source>
</evidence>
<dbReference type="InterPro" id="IPR027417">
    <property type="entry name" value="P-loop_NTPase"/>
</dbReference>
<feature type="domain" description="FYVE-type" evidence="34">
    <location>
        <begin position="1607"/>
        <end position="1665"/>
    </location>
</feature>
<reference evidence="36 37" key="1">
    <citation type="submission" date="2019-04" db="EMBL/GenBank/DDBJ databases">
        <title>Draft genome of the big-headed turtle Platysternon megacephalum.</title>
        <authorList>
            <person name="Gong S."/>
        </authorList>
    </citation>
    <scope>NUCLEOTIDE SEQUENCE [LARGE SCALE GENOMIC DNA]</scope>
    <source>
        <strain evidence="36">DO16091913</strain>
        <tissue evidence="36">Muscle</tissue>
    </source>
</reference>
<feature type="coiled-coil region" evidence="32">
    <location>
        <begin position="1294"/>
        <end position="1328"/>
    </location>
</feature>
<protein>
    <recommendedName>
        <fullName evidence="6">DNA replication ATP-dependent helicase/nuclease DNA2</fullName>
        <ecNumber evidence="5">3.6.4.12</ecNumber>
    </recommendedName>
    <alternativeName>
        <fullName evidence="27">DNA replication ATP-dependent helicase-like homolog</fullName>
    </alternativeName>
    <alternativeName>
        <fullName evidence="30">RUN and FYVE domain-containing protein 2</fullName>
    </alternativeName>
</protein>
<evidence type="ECO:0000313" key="37">
    <source>
        <dbReference type="Proteomes" id="UP000297703"/>
    </source>
</evidence>
<keyword evidence="18" id="KW-0067">ATP-binding</keyword>
<dbReference type="FunFam" id="2.40.30.270:FF:000002">
    <property type="entry name" value="DNA replication ATP-dependent helicase/nuclease DNA2"/>
    <property type="match status" value="1"/>
</dbReference>
<dbReference type="InterPro" id="IPR017455">
    <property type="entry name" value="Znf_FYVE-rel"/>
</dbReference>
<dbReference type="PROSITE" id="PS50826">
    <property type="entry name" value="RUN"/>
    <property type="match status" value="1"/>
</dbReference>
<keyword evidence="24" id="KW-0234">DNA repair</keyword>
<accession>A0A4D9EMK2</accession>
<keyword evidence="10" id="KW-0479">Metal-binding</keyword>
<evidence type="ECO:0000256" key="4">
    <source>
        <dbReference type="ARBA" id="ARBA00007913"/>
    </source>
</evidence>
<dbReference type="EC" id="3.6.4.12" evidence="5"/>
<evidence type="ECO:0000313" key="36">
    <source>
        <dbReference type="EMBL" id="TFK11759.1"/>
    </source>
</evidence>
<evidence type="ECO:0000256" key="8">
    <source>
        <dbReference type="ARBA" id="ARBA00022705"/>
    </source>
</evidence>
<dbReference type="CDD" id="cd22318">
    <property type="entry name" value="DNA2_N-like"/>
    <property type="match status" value="1"/>
</dbReference>